<evidence type="ECO:0000256" key="2">
    <source>
        <dbReference type="PROSITE-ProRule" id="PRU00168"/>
    </source>
</evidence>
<feature type="region of interest" description="Disordered" evidence="3">
    <location>
        <begin position="1549"/>
        <end position="1571"/>
    </location>
</feature>
<feature type="compositionally biased region" description="Gly residues" evidence="3">
    <location>
        <begin position="1320"/>
        <end position="1330"/>
    </location>
</feature>
<dbReference type="GeneID" id="16075844"/>
<evidence type="ECO:0000313" key="6">
    <source>
        <dbReference type="Proteomes" id="UP000007799"/>
    </source>
</evidence>
<dbReference type="Pfam" id="PF00617">
    <property type="entry name" value="RasGEF"/>
    <property type="match status" value="1"/>
</dbReference>
<feature type="region of interest" description="Disordered" evidence="3">
    <location>
        <begin position="283"/>
        <end position="307"/>
    </location>
</feature>
<feature type="compositionally biased region" description="Low complexity" evidence="3">
    <location>
        <begin position="1409"/>
        <end position="1430"/>
    </location>
</feature>
<dbReference type="PANTHER" id="PTHR23113:SF99">
    <property type="entry name" value="RASGEF DOMAIN-CONTAINING PROTEIN"/>
    <property type="match status" value="1"/>
</dbReference>
<feature type="compositionally biased region" description="Low complexity" evidence="3">
    <location>
        <begin position="1650"/>
        <end position="1670"/>
    </location>
</feature>
<keyword evidence="6" id="KW-1185">Reference proteome</keyword>
<dbReference type="GO" id="GO:0005085">
    <property type="term" value="F:guanyl-nucleotide exchange factor activity"/>
    <property type="evidence" value="ECO:0007669"/>
    <property type="project" value="UniProtKB-KW"/>
</dbReference>
<feature type="region of interest" description="Disordered" evidence="3">
    <location>
        <begin position="1442"/>
        <end position="1463"/>
    </location>
</feature>
<dbReference type="eggNOG" id="KOG2378">
    <property type="taxonomic scope" value="Eukaryota"/>
</dbReference>
<feature type="region of interest" description="Disordered" evidence="3">
    <location>
        <begin position="1611"/>
        <end position="1680"/>
    </location>
</feature>
<dbReference type="InterPro" id="IPR036964">
    <property type="entry name" value="RASGEF_cat_dom_sf"/>
</dbReference>
<sequence length="2033" mass="219030">MESQGSQLWQQEVLELPAVFRGSLIVNGRTSAAVRMQAGLKAITASKRGKRGVLCGVDDEGVYARDPQQATAPPLFSCNFPSMERISIFSSHNTLCVVLKKEGESSTMYGFEFQDAYEAQAFLKEALNKKNIKEWEIKQREKMERKILRKKSNSLSPQRVRKDIAASRSAAALASGAAGADTRQLLMRLSQAHIDMLLAAISSQPMTVITSAKALLKVVQDACDATPARYSAAIAPLRHEFSKIVEYVPQGMADAEQREHVLKEMASTSARLMDAVKGMLSQHSSAQAAASSPKGLPPPPNIEDVVRRGSVSSASETLYRHMSWTSRASGPGSRENLLLATGISLDVQSFDELAEEALRVCHVLASKHSPAKDAEALSRIVEKKCKQWLKFAFPWVSHAEPRNARLVASQSSTSENTSAASSGIPTSPLAVFLLCYRMAYDPEALLDLLVRMAMLPPIEPRQTHMSADATGAALSRASTASTPAFVDNTVHVLELLLHWVVAYWVDFEERPEYVAALHRTIEDLHCDTTHAWLRDEVLAAVEYQQAHGLPKPVLHAQKQGVGPTPGIVLQIPPHTLAEQMALYDYDLFKRVHPREYIEQAFSGSKQDLNATAPNLHLLILRFEDEGQWVAAEIVQHKTRKEQATMIAKFLRVAEESLKLHNYFSFFAIMGALACREVSTLKRAWRNLPDKYKRLHASLDRLTDTSRNMKAYRDAWRNAGHKPKLPFLPLHLKDLLFAKEAWSASERPWKEALESWQLVAKIIRELMMWHPYKMHCDYGLQSYLRVSVLRREPDSLPSAVVRRQSVLSSPPRSGRPERSPSWRPQRPPIAGSVSTHASEYDVRGGKAPLSAATAAAAGRGGGEEEGGGGGMEQRGETASCPSSTGTTDDDAAATATTPNSSRHPYNSNSNSNNNKQHSSVAGSERGTPAALNTAALADTPTSGGDATLRPVSTPEENTTTTTTNNNNNNNTANNNTTEEAVAAAAVQKGDSSVDGTREEQPQHANVGDAHSDDGSQVVSSEPQQHPLKGRPHAQARTAAKGGDAEEQEGEQERVEEFQSYRQQGGDAAVQDAPHTPVGAATLARAHAASAVATTPLKTIVEESLPYHIPSSPSLIALMQKANRTSPVRMSAQRRRQFALATLTSPASARGARTKRRMPRALTTVEERAHVHRQHQQHKCGQSTSALRRDDSGNRMMSVSMLATTTTARDDMKQNSSDADGFHCRTEQGGVAANLSLDEGERSWLSGLRTANGHLGEHNASFNTSAQSMNGSFLESAVGGDGGSARVQDSGLRMETEDQFAQQWRDLSPIRAVDDADDDGADGSGVGFGNYGGEPRLAVTRPTRGRPNTSQRDGDQVNHHHHHHHLGRHQQQRQGVRRRGVSADDQARLRRQQRGRRITREELLGIHDSDNTNTNTNSNGKNTDRSNSSSCNANARCDAHAIASYNDSDGKGMGVKPRRRTSSVGADIEAVLRPWLWQQQQEQEQGGGGGDWEAQQDRRGRPWIQQRGKDHIHAQNHHFGAESGPSQVCEDGGHADDALASTVALAATQLASTSPQRHGYQESHHYSHQHHQHQHDRAWLSLMASPFHTAQKLRSSVLGAHYAMLSAQLKGTSACGGHEECDDDDNDDDDADGGGGDDVAGDGDASSNALGADNNSTASTITASTADGSDATPTGLGAKDAKDAEGAPIDAATVTATAAVAAAATGTVTAGTDTMTSAATVPACNISRANPLSPRSRRRLRLMQLVVEARAMVGQSPVRRSSPSSRRARVRGASATHRACTCGAADGGDGRARVGARALHVDEARRSLSLPSESGQAAAKGTCTCTCAQALRRGEQAVAATTRAFSLAGRSSTHHQQHQGHTNGQHGSNAASYHRDGGGGRHGVDSPASPSASSGHCSPATECALHVPGMGAGNNVVVINTHHQQQQDQHRHDHAPQQPRDGSAVHAEGPTRQLRGSDSGASVNTSTDVKKRLSQSSSSQVNTSTGSHASGRHPSDGTDNNEDDEGAGWFDESLVEFGVTRVSVEGDVVSYETVI</sequence>
<feature type="region of interest" description="Disordered" evidence="3">
    <location>
        <begin position="1311"/>
        <end position="1430"/>
    </location>
</feature>
<dbReference type="OrthoDB" id="21144at2759"/>
<evidence type="ECO:0000256" key="1">
    <source>
        <dbReference type="ARBA" id="ARBA00022658"/>
    </source>
</evidence>
<feature type="domain" description="Ras-GEF" evidence="4">
    <location>
        <begin position="572"/>
        <end position="810"/>
    </location>
</feature>
<gene>
    <name evidence="5" type="ORF">PTSG_12036</name>
</gene>
<feature type="region of interest" description="Disordered" evidence="3">
    <location>
        <begin position="1167"/>
        <end position="1188"/>
    </location>
</feature>
<reference evidence="5" key="1">
    <citation type="submission" date="2009-08" db="EMBL/GenBank/DDBJ databases">
        <title>Annotation of Salpingoeca rosetta.</title>
        <authorList>
            <consortium name="The Broad Institute Genome Sequencing Platform"/>
            <person name="Russ C."/>
            <person name="Cuomo C."/>
            <person name="Burger G."/>
            <person name="Gray M.W."/>
            <person name="Holland P.W.H."/>
            <person name="King N."/>
            <person name="Lang F.B.F."/>
            <person name="Roger A.J."/>
            <person name="Ruiz-Trillo I."/>
            <person name="Young S.K."/>
            <person name="Zeng Q."/>
            <person name="Gargeya S."/>
            <person name="Alvarado L."/>
            <person name="Berlin A."/>
            <person name="Chapman S.B."/>
            <person name="Chen Z."/>
            <person name="Freedman E."/>
            <person name="Gellesch M."/>
            <person name="Goldberg J."/>
            <person name="Griggs A."/>
            <person name="Gujja S."/>
            <person name="Heilman E."/>
            <person name="Heiman D."/>
            <person name="Howarth C."/>
            <person name="Mehta T."/>
            <person name="Neiman D."/>
            <person name="Pearson M."/>
            <person name="Roberts A."/>
            <person name="Saif S."/>
            <person name="Shea T."/>
            <person name="Shenoy N."/>
            <person name="Sisk P."/>
            <person name="Stolte C."/>
            <person name="Sykes S."/>
            <person name="White J."/>
            <person name="Yandava C."/>
            <person name="Haas B."/>
            <person name="Nusbaum C."/>
            <person name="Birren B."/>
        </authorList>
    </citation>
    <scope>NUCLEOTIDE SEQUENCE [LARGE SCALE GENOMIC DNA]</scope>
    <source>
        <strain evidence="5">ATCC 50818</strain>
    </source>
</reference>
<feature type="compositionally biased region" description="Polar residues" evidence="3">
    <location>
        <begin position="1952"/>
        <end position="1965"/>
    </location>
</feature>
<evidence type="ECO:0000259" key="4">
    <source>
        <dbReference type="PROSITE" id="PS50009"/>
    </source>
</evidence>
<feature type="compositionally biased region" description="Basic residues" evidence="3">
    <location>
        <begin position="1357"/>
        <end position="1378"/>
    </location>
</feature>
<feature type="compositionally biased region" description="Polar residues" evidence="3">
    <location>
        <begin position="1013"/>
        <end position="1022"/>
    </location>
</feature>
<dbReference type="PANTHER" id="PTHR23113">
    <property type="entry name" value="GUANINE NUCLEOTIDE EXCHANGE FACTOR"/>
    <property type="match status" value="1"/>
</dbReference>
<feature type="region of interest" description="Disordered" evidence="3">
    <location>
        <begin position="1845"/>
        <end position="1896"/>
    </location>
</feature>
<feature type="compositionally biased region" description="Low complexity" evidence="3">
    <location>
        <begin position="283"/>
        <end position="292"/>
    </location>
</feature>
<accession>F2U5V8</accession>
<feature type="compositionally biased region" description="Low complexity" evidence="3">
    <location>
        <begin position="954"/>
        <end position="985"/>
    </location>
</feature>
<dbReference type="PROSITE" id="PS50009">
    <property type="entry name" value="RASGEF_CAT"/>
    <property type="match status" value="1"/>
</dbReference>
<feature type="region of interest" description="Disordered" evidence="3">
    <location>
        <begin position="1921"/>
        <end position="2005"/>
    </location>
</feature>
<proteinExistence type="predicted"/>
<keyword evidence="1 2" id="KW-0344">Guanine-nucleotide releasing factor</keyword>
<feature type="region of interest" description="Disordered" evidence="3">
    <location>
        <begin position="799"/>
        <end position="1070"/>
    </location>
</feature>
<protein>
    <recommendedName>
        <fullName evidence="4">Ras-GEF domain-containing protein</fullName>
    </recommendedName>
</protein>
<feature type="compositionally biased region" description="Basic and acidic residues" evidence="3">
    <location>
        <begin position="1871"/>
        <end position="1882"/>
    </location>
</feature>
<feature type="compositionally biased region" description="Low complexity" evidence="3">
    <location>
        <begin position="891"/>
        <end position="918"/>
    </location>
</feature>
<dbReference type="SMART" id="SM00147">
    <property type="entry name" value="RasGEF"/>
    <property type="match status" value="1"/>
</dbReference>
<dbReference type="Gene3D" id="1.20.870.10">
    <property type="entry name" value="Son of sevenless (SoS) protein Chain: S domain 1"/>
    <property type="match status" value="1"/>
</dbReference>
<dbReference type="InterPro" id="IPR023578">
    <property type="entry name" value="Ras_GEF_dom_sf"/>
</dbReference>
<dbReference type="RefSeq" id="XP_004995263.1">
    <property type="nucleotide sequence ID" value="XM_004995206.1"/>
</dbReference>
<dbReference type="InterPro" id="IPR008937">
    <property type="entry name" value="Ras-like_GEF"/>
</dbReference>
<dbReference type="InterPro" id="IPR001895">
    <property type="entry name" value="RASGEF_cat_dom"/>
</dbReference>
<name>F2U5V8_SALR5</name>
<feature type="compositionally biased region" description="Low complexity" evidence="3">
    <location>
        <begin position="1857"/>
        <end position="1867"/>
    </location>
</feature>
<evidence type="ECO:0000313" key="5">
    <source>
        <dbReference type="EMBL" id="EGD82899.1"/>
    </source>
</evidence>
<dbReference type="KEGG" id="sre:PTSG_12036"/>
<dbReference type="Gene3D" id="1.10.840.10">
    <property type="entry name" value="Ras guanine-nucleotide exchange factors catalytic domain"/>
    <property type="match status" value="1"/>
</dbReference>
<dbReference type="InParanoid" id="F2U5V8"/>
<organism evidence="6">
    <name type="scientific">Salpingoeca rosetta (strain ATCC 50818 / BSB-021)</name>
    <dbReference type="NCBI Taxonomy" id="946362"/>
    <lineage>
        <taxon>Eukaryota</taxon>
        <taxon>Choanoflagellata</taxon>
        <taxon>Craspedida</taxon>
        <taxon>Salpingoecidae</taxon>
        <taxon>Salpingoeca</taxon>
    </lineage>
</organism>
<evidence type="ECO:0000256" key="3">
    <source>
        <dbReference type="SAM" id="MobiDB-lite"/>
    </source>
</evidence>
<dbReference type="SUPFAM" id="SSF48366">
    <property type="entry name" value="Ras GEF"/>
    <property type="match status" value="1"/>
</dbReference>
<dbReference type="EMBL" id="GL832962">
    <property type="protein sequence ID" value="EGD82899.1"/>
    <property type="molecule type" value="Genomic_DNA"/>
</dbReference>
<dbReference type="STRING" id="946362.F2U5V8"/>
<feature type="compositionally biased region" description="Basic and acidic residues" evidence="3">
    <location>
        <begin position="1396"/>
        <end position="1408"/>
    </location>
</feature>
<feature type="compositionally biased region" description="Low complexity" evidence="3">
    <location>
        <begin position="1972"/>
        <end position="1985"/>
    </location>
</feature>
<dbReference type="GO" id="GO:0007264">
    <property type="term" value="P:small GTPase-mediated signal transduction"/>
    <property type="evidence" value="ECO:0007669"/>
    <property type="project" value="InterPro"/>
</dbReference>
<dbReference type="Proteomes" id="UP000007799">
    <property type="component" value="Unassembled WGS sequence"/>
</dbReference>
<feature type="compositionally biased region" description="Acidic residues" evidence="3">
    <location>
        <begin position="1618"/>
        <end position="1630"/>
    </location>
</feature>